<dbReference type="PANTHER" id="PTHR43133:SF8">
    <property type="entry name" value="RNA POLYMERASE SIGMA FACTOR HI_1459-RELATED"/>
    <property type="match status" value="1"/>
</dbReference>
<dbReference type="InterPro" id="IPR013324">
    <property type="entry name" value="RNA_pol_sigma_r3/r4-like"/>
</dbReference>
<evidence type="ECO:0000256" key="1">
    <source>
        <dbReference type="ARBA" id="ARBA00010641"/>
    </source>
</evidence>
<reference evidence="9 10" key="1">
    <citation type="submission" date="2018-03" db="EMBL/GenBank/DDBJ databases">
        <title>Draft Genome Sequences of the Obligatory Marine Myxobacteria Enhygromyxa salina SWB005.</title>
        <authorList>
            <person name="Poehlein A."/>
            <person name="Moghaddam J.A."/>
            <person name="Harms H."/>
            <person name="Alanjari M."/>
            <person name="Koenig G.M."/>
            <person name="Daniel R."/>
            <person name="Schaeberle T.F."/>
        </authorList>
    </citation>
    <scope>NUCLEOTIDE SEQUENCE [LARGE SCALE GENOMIC DNA]</scope>
    <source>
        <strain evidence="9 10">SWB005</strain>
    </source>
</reference>
<evidence type="ECO:0000256" key="3">
    <source>
        <dbReference type="ARBA" id="ARBA00023082"/>
    </source>
</evidence>
<evidence type="ECO:0000313" key="9">
    <source>
        <dbReference type="EMBL" id="PRP97653.1"/>
    </source>
</evidence>
<keyword evidence="5" id="KW-0804">Transcription</keyword>
<dbReference type="SUPFAM" id="SSF88659">
    <property type="entry name" value="Sigma3 and sigma4 domains of RNA polymerase sigma factors"/>
    <property type="match status" value="1"/>
</dbReference>
<name>A0A2S9XXT5_9BACT</name>
<dbReference type="Gene3D" id="1.10.10.10">
    <property type="entry name" value="Winged helix-like DNA-binding domain superfamily/Winged helix DNA-binding domain"/>
    <property type="match status" value="1"/>
</dbReference>
<keyword evidence="4" id="KW-0238">DNA-binding</keyword>
<proteinExistence type="inferred from homology"/>
<dbReference type="InterPro" id="IPR007627">
    <property type="entry name" value="RNA_pol_sigma70_r2"/>
</dbReference>
<comment type="similarity">
    <text evidence="1">Belongs to the sigma-70 factor family. ECF subfamily.</text>
</comment>
<dbReference type="InterPro" id="IPR039425">
    <property type="entry name" value="RNA_pol_sigma-70-like"/>
</dbReference>
<feature type="region of interest" description="Disordered" evidence="6">
    <location>
        <begin position="1"/>
        <end position="20"/>
    </location>
</feature>
<dbReference type="GO" id="GO:0016987">
    <property type="term" value="F:sigma factor activity"/>
    <property type="evidence" value="ECO:0007669"/>
    <property type="project" value="UniProtKB-KW"/>
</dbReference>
<evidence type="ECO:0000256" key="6">
    <source>
        <dbReference type="SAM" id="MobiDB-lite"/>
    </source>
</evidence>
<feature type="compositionally biased region" description="Low complexity" evidence="6">
    <location>
        <begin position="8"/>
        <end position="19"/>
    </location>
</feature>
<dbReference type="OrthoDB" id="5381351at2"/>
<dbReference type="Gene3D" id="1.10.1740.10">
    <property type="match status" value="1"/>
</dbReference>
<dbReference type="NCBIfam" id="TIGR02937">
    <property type="entry name" value="sigma70-ECF"/>
    <property type="match status" value="1"/>
</dbReference>
<dbReference type="InterPro" id="IPR014284">
    <property type="entry name" value="RNA_pol_sigma-70_dom"/>
</dbReference>
<dbReference type="InterPro" id="IPR013325">
    <property type="entry name" value="RNA_pol_sigma_r2"/>
</dbReference>
<keyword evidence="2" id="KW-0805">Transcription regulation</keyword>
<feature type="domain" description="RNA polymerase sigma-70 region 2" evidence="7">
    <location>
        <begin position="35"/>
        <end position="101"/>
    </location>
</feature>
<accession>A0A2S9XXT5</accession>
<dbReference type="Proteomes" id="UP000237968">
    <property type="component" value="Unassembled WGS sequence"/>
</dbReference>
<dbReference type="GO" id="GO:0003677">
    <property type="term" value="F:DNA binding"/>
    <property type="evidence" value="ECO:0007669"/>
    <property type="project" value="UniProtKB-KW"/>
</dbReference>
<evidence type="ECO:0000313" key="10">
    <source>
        <dbReference type="Proteomes" id="UP000237968"/>
    </source>
</evidence>
<gene>
    <name evidence="9" type="primary">rpoE_9</name>
    <name evidence="9" type="ORF">ENSA5_31600</name>
</gene>
<evidence type="ECO:0000259" key="8">
    <source>
        <dbReference type="Pfam" id="PF08281"/>
    </source>
</evidence>
<dbReference type="Pfam" id="PF04542">
    <property type="entry name" value="Sigma70_r2"/>
    <property type="match status" value="1"/>
</dbReference>
<dbReference type="GO" id="GO:0006352">
    <property type="term" value="P:DNA-templated transcription initiation"/>
    <property type="evidence" value="ECO:0007669"/>
    <property type="project" value="InterPro"/>
</dbReference>
<dbReference type="EMBL" id="PVNK01000149">
    <property type="protein sequence ID" value="PRP97653.1"/>
    <property type="molecule type" value="Genomic_DNA"/>
</dbReference>
<dbReference type="PANTHER" id="PTHR43133">
    <property type="entry name" value="RNA POLYMERASE ECF-TYPE SIGMA FACTO"/>
    <property type="match status" value="1"/>
</dbReference>
<protein>
    <submittedName>
        <fullName evidence="9">ECF RNA polymerase sigma-E factor</fullName>
    </submittedName>
</protein>
<evidence type="ECO:0000259" key="7">
    <source>
        <dbReference type="Pfam" id="PF04542"/>
    </source>
</evidence>
<keyword evidence="10" id="KW-1185">Reference proteome</keyword>
<sequence>MAIVMQVDPPRSSPPSDESLLQRWRGGDRRAGDVLVTRHVGVVRAYFGRRVSGPDGEDLVQETLSRLTRAIRGFQARSSFKTYLLSIAKNTFNDYLRRGYRRVSVESLEDGAASEDPLAERWLLELERHGLALDCVQQLSPETREFVERFYWQDTSARALGSEKGIPAGTVRRRLFDARASMRESYRAAQGEHARCAGGVEVEIDQLRAFLCSGAT</sequence>
<dbReference type="SUPFAM" id="SSF88946">
    <property type="entry name" value="Sigma2 domain of RNA polymerase sigma factors"/>
    <property type="match status" value="1"/>
</dbReference>
<dbReference type="InterPro" id="IPR013249">
    <property type="entry name" value="RNA_pol_sigma70_r4_t2"/>
</dbReference>
<evidence type="ECO:0000256" key="2">
    <source>
        <dbReference type="ARBA" id="ARBA00023015"/>
    </source>
</evidence>
<dbReference type="AlphaFoldDB" id="A0A2S9XXT5"/>
<organism evidence="9 10">
    <name type="scientific">Enhygromyxa salina</name>
    <dbReference type="NCBI Taxonomy" id="215803"/>
    <lineage>
        <taxon>Bacteria</taxon>
        <taxon>Pseudomonadati</taxon>
        <taxon>Myxococcota</taxon>
        <taxon>Polyangia</taxon>
        <taxon>Nannocystales</taxon>
        <taxon>Nannocystaceae</taxon>
        <taxon>Enhygromyxa</taxon>
    </lineage>
</organism>
<keyword evidence="3" id="KW-0731">Sigma factor</keyword>
<dbReference type="InterPro" id="IPR036388">
    <property type="entry name" value="WH-like_DNA-bd_sf"/>
</dbReference>
<comment type="caution">
    <text evidence="9">The sequence shown here is derived from an EMBL/GenBank/DDBJ whole genome shotgun (WGS) entry which is preliminary data.</text>
</comment>
<dbReference type="Pfam" id="PF08281">
    <property type="entry name" value="Sigma70_r4_2"/>
    <property type="match status" value="1"/>
</dbReference>
<feature type="domain" description="RNA polymerase sigma factor 70 region 4 type 2" evidence="8">
    <location>
        <begin position="132"/>
        <end position="182"/>
    </location>
</feature>
<evidence type="ECO:0000256" key="5">
    <source>
        <dbReference type="ARBA" id="ARBA00023163"/>
    </source>
</evidence>
<evidence type="ECO:0000256" key="4">
    <source>
        <dbReference type="ARBA" id="ARBA00023125"/>
    </source>
</evidence>